<reference evidence="4" key="2">
    <citation type="submission" date="2013-04" db="EMBL/GenBank/DDBJ databases">
        <title>Genomic mechanisms accounting for the adaptation to parasitism in nematode-trapping fungi.</title>
        <authorList>
            <person name="Ahren D.G."/>
        </authorList>
    </citation>
    <scope>NUCLEOTIDE SEQUENCE [LARGE SCALE GENOMIC DNA]</scope>
    <source>
        <strain evidence="4">CBS 200.50</strain>
    </source>
</reference>
<dbReference type="OMA" id="WRRICLN"/>
<proteinExistence type="predicted"/>
<feature type="chain" id="PRO_5004561896" evidence="2">
    <location>
        <begin position="18"/>
        <end position="314"/>
    </location>
</feature>
<evidence type="ECO:0000313" key="4">
    <source>
        <dbReference type="Proteomes" id="UP000015100"/>
    </source>
</evidence>
<dbReference type="AlphaFoldDB" id="S8C5H2"/>
<comment type="caution">
    <text evidence="3">The sequence shown here is derived from an EMBL/GenBank/DDBJ whole genome shotgun (WGS) entry which is preliminary data.</text>
</comment>
<name>S8C5H2_DACHA</name>
<dbReference type="HOGENOM" id="CLU_885721_0_0_1"/>
<evidence type="ECO:0000313" key="3">
    <source>
        <dbReference type="EMBL" id="EPS42922.1"/>
    </source>
</evidence>
<organism evidence="3 4">
    <name type="scientific">Dactylellina haptotyla (strain CBS 200.50)</name>
    <name type="common">Nematode-trapping fungus</name>
    <name type="synonym">Monacrosporium haptotylum</name>
    <dbReference type="NCBI Taxonomy" id="1284197"/>
    <lineage>
        <taxon>Eukaryota</taxon>
        <taxon>Fungi</taxon>
        <taxon>Dikarya</taxon>
        <taxon>Ascomycota</taxon>
        <taxon>Pezizomycotina</taxon>
        <taxon>Orbiliomycetes</taxon>
        <taxon>Orbiliales</taxon>
        <taxon>Orbiliaceae</taxon>
        <taxon>Dactylellina</taxon>
    </lineage>
</organism>
<dbReference type="OrthoDB" id="5407251at2759"/>
<feature type="region of interest" description="Disordered" evidence="1">
    <location>
        <begin position="280"/>
        <end position="314"/>
    </location>
</feature>
<keyword evidence="4" id="KW-1185">Reference proteome</keyword>
<feature type="signal peptide" evidence="2">
    <location>
        <begin position="1"/>
        <end position="17"/>
    </location>
</feature>
<gene>
    <name evidence="3" type="ORF">H072_3045</name>
</gene>
<reference evidence="3 4" key="1">
    <citation type="journal article" date="2013" name="PLoS Genet.">
        <title>Genomic mechanisms accounting for the adaptation to parasitism in nematode-trapping fungi.</title>
        <authorList>
            <person name="Meerupati T."/>
            <person name="Andersson K.M."/>
            <person name="Friman E."/>
            <person name="Kumar D."/>
            <person name="Tunlid A."/>
            <person name="Ahren D."/>
        </authorList>
    </citation>
    <scope>NUCLEOTIDE SEQUENCE [LARGE SCALE GENOMIC DNA]</scope>
    <source>
        <strain evidence="3 4">CBS 200.50</strain>
    </source>
</reference>
<sequence>MLPYYITLLLLIPNGLPALIKSPERPTSTETALNHKETPTTPQNHDLLPEAVSANIEEYHHDELQNRVFINPTLFYSENAILECLKVPAIMRLAGPWAEFPPRGRLSARRPEFGDMPLNIADSRARAWRRICLNCLCDPGTGRVVLNPDGRDRGYIYAGYECRHEGTPERCEAWFGCECEWQMHQPPKFPGVKVSDYQDALNGIPDLIKSKNPSYVWEKYGLSWEKDLGDAAADATADATSNFEFSTNRRLVPGTREPYYVEGPSKGKTWDWIFNSYPLTKAGGGSGSRTAALKREVSKEAVEPNPANEEKPTT</sequence>
<feature type="compositionally biased region" description="Basic and acidic residues" evidence="1">
    <location>
        <begin position="293"/>
        <end position="314"/>
    </location>
</feature>
<feature type="region of interest" description="Disordered" evidence="1">
    <location>
        <begin position="22"/>
        <end position="46"/>
    </location>
</feature>
<accession>S8C5H2</accession>
<protein>
    <submittedName>
        <fullName evidence="3">Uncharacterized protein</fullName>
    </submittedName>
</protein>
<dbReference type="EMBL" id="AQGS01000095">
    <property type="protein sequence ID" value="EPS42922.1"/>
    <property type="molecule type" value="Genomic_DNA"/>
</dbReference>
<evidence type="ECO:0000256" key="2">
    <source>
        <dbReference type="SAM" id="SignalP"/>
    </source>
</evidence>
<evidence type="ECO:0000256" key="1">
    <source>
        <dbReference type="SAM" id="MobiDB-lite"/>
    </source>
</evidence>
<dbReference type="Proteomes" id="UP000015100">
    <property type="component" value="Unassembled WGS sequence"/>
</dbReference>
<keyword evidence="2" id="KW-0732">Signal</keyword>